<evidence type="ECO:0000313" key="7">
    <source>
        <dbReference type="Proteomes" id="UP001201701"/>
    </source>
</evidence>
<keyword evidence="7" id="KW-1185">Reference proteome</keyword>
<evidence type="ECO:0000256" key="1">
    <source>
        <dbReference type="ARBA" id="ARBA00004141"/>
    </source>
</evidence>
<keyword evidence="4 5" id="KW-0472">Membrane</keyword>
<feature type="transmembrane region" description="Helical" evidence="5">
    <location>
        <begin position="60"/>
        <end position="80"/>
    </location>
</feature>
<dbReference type="Pfam" id="PF04193">
    <property type="entry name" value="PQ-loop"/>
    <property type="match status" value="1"/>
</dbReference>
<dbReference type="RefSeq" id="WP_239366901.1">
    <property type="nucleotide sequence ID" value="NZ_JAKREW010000015.1"/>
</dbReference>
<dbReference type="InterPro" id="IPR006603">
    <property type="entry name" value="PQ-loop_rpt"/>
</dbReference>
<feature type="transmembrane region" description="Helical" evidence="5">
    <location>
        <begin position="6"/>
        <end position="24"/>
    </location>
</feature>
<protein>
    <submittedName>
        <fullName evidence="6">SemiSWEET transporter</fullName>
    </submittedName>
</protein>
<dbReference type="EMBL" id="JAKREW010000015">
    <property type="protein sequence ID" value="MCG7506590.1"/>
    <property type="molecule type" value="Genomic_DNA"/>
</dbReference>
<accession>A0ABS9QGP0</accession>
<comment type="caution">
    <text evidence="6">The sequence shown here is derived from an EMBL/GenBank/DDBJ whole genome shotgun (WGS) entry which is preliminary data.</text>
</comment>
<keyword evidence="2 5" id="KW-0812">Transmembrane</keyword>
<dbReference type="Gene3D" id="1.20.1280.290">
    <property type="match status" value="1"/>
</dbReference>
<feature type="transmembrane region" description="Helical" evidence="5">
    <location>
        <begin position="36"/>
        <end position="54"/>
    </location>
</feature>
<name>A0ABS9QGP0_9HYPH</name>
<evidence type="ECO:0000256" key="5">
    <source>
        <dbReference type="SAM" id="Phobius"/>
    </source>
</evidence>
<evidence type="ECO:0000256" key="4">
    <source>
        <dbReference type="ARBA" id="ARBA00023136"/>
    </source>
</evidence>
<keyword evidence="3 5" id="KW-1133">Transmembrane helix</keyword>
<dbReference type="Proteomes" id="UP001201701">
    <property type="component" value="Unassembled WGS sequence"/>
</dbReference>
<sequence>MHPSIEIIGAVAAFITTVGWIPQVAKIARERRAGDISLVTTGVLAFGILLWALYGLLIGSWPVILANGFTFMLVAAIVAMKLRYG</sequence>
<proteinExistence type="predicted"/>
<comment type="subcellular location">
    <subcellularLocation>
        <location evidence="1">Membrane</location>
        <topology evidence="1">Multi-pass membrane protein</topology>
    </subcellularLocation>
</comment>
<dbReference type="NCBIfam" id="NF037968">
    <property type="entry name" value="SemiSWEET_2"/>
    <property type="match status" value="1"/>
</dbReference>
<gene>
    <name evidence="6" type="ORF">L4923_16300</name>
</gene>
<organism evidence="6 7">
    <name type="scientific">Mesorhizobium retamae</name>
    <dbReference type="NCBI Taxonomy" id="2912854"/>
    <lineage>
        <taxon>Bacteria</taxon>
        <taxon>Pseudomonadati</taxon>
        <taxon>Pseudomonadota</taxon>
        <taxon>Alphaproteobacteria</taxon>
        <taxon>Hyphomicrobiales</taxon>
        <taxon>Phyllobacteriaceae</taxon>
        <taxon>Mesorhizobium</taxon>
    </lineage>
</organism>
<evidence type="ECO:0000256" key="3">
    <source>
        <dbReference type="ARBA" id="ARBA00022989"/>
    </source>
</evidence>
<evidence type="ECO:0000256" key="2">
    <source>
        <dbReference type="ARBA" id="ARBA00022692"/>
    </source>
</evidence>
<reference evidence="6 7" key="1">
    <citation type="submission" date="2022-02" db="EMBL/GenBank/DDBJ databases">
        <title>Draft genome sequence of Mezorhizobium retamae strain IRAMC:0171 isolated from Retama raetam nodules.</title>
        <authorList>
            <person name="Bengaied R."/>
            <person name="Sbissi I."/>
            <person name="Huber K."/>
            <person name="Ghodbane F."/>
            <person name="Nouioui I."/>
            <person name="Tarhouni M."/>
            <person name="Gtari M."/>
        </authorList>
    </citation>
    <scope>NUCLEOTIDE SEQUENCE [LARGE SCALE GENOMIC DNA]</scope>
    <source>
        <strain evidence="6 7">IRAMC:0171</strain>
    </source>
</reference>
<evidence type="ECO:0000313" key="6">
    <source>
        <dbReference type="EMBL" id="MCG7506590.1"/>
    </source>
</evidence>
<dbReference type="InterPro" id="IPR047662">
    <property type="entry name" value="SemiSWEET"/>
</dbReference>